<reference evidence="1 2" key="1">
    <citation type="submission" date="2014-04" db="EMBL/GenBank/DDBJ databases">
        <title>Evolutionary Origins and Diversification of the Mycorrhizal Mutualists.</title>
        <authorList>
            <consortium name="DOE Joint Genome Institute"/>
            <consortium name="Mycorrhizal Genomics Consortium"/>
            <person name="Kohler A."/>
            <person name="Kuo A."/>
            <person name="Nagy L.G."/>
            <person name="Floudas D."/>
            <person name="Copeland A."/>
            <person name="Barry K.W."/>
            <person name="Cichocki N."/>
            <person name="Veneault-Fourrey C."/>
            <person name="LaButti K."/>
            <person name="Lindquist E.A."/>
            <person name="Lipzen A."/>
            <person name="Lundell T."/>
            <person name="Morin E."/>
            <person name="Murat C."/>
            <person name="Riley R."/>
            <person name="Ohm R."/>
            <person name="Sun H."/>
            <person name="Tunlid A."/>
            <person name="Henrissat B."/>
            <person name="Grigoriev I.V."/>
            <person name="Hibbett D.S."/>
            <person name="Martin F."/>
        </authorList>
    </citation>
    <scope>NUCLEOTIDE SEQUENCE [LARGE SCALE GENOMIC DNA]</scope>
    <source>
        <strain evidence="1 2">FD-317 M1</strain>
    </source>
</reference>
<gene>
    <name evidence="1" type="ORF">GYMLUDRAFT_241984</name>
</gene>
<evidence type="ECO:0000313" key="1">
    <source>
        <dbReference type="EMBL" id="KIK63513.1"/>
    </source>
</evidence>
<keyword evidence="2" id="KW-1185">Reference proteome</keyword>
<name>A0A0D0D2U0_9AGAR</name>
<organism evidence="1 2">
    <name type="scientific">Collybiopsis luxurians FD-317 M1</name>
    <dbReference type="NCBI Taxonomy" id="944289"/>
    <lineage>
        <taxon>Eukaryota</taxon>
        <taxon>Fungi</taxon>
        <taxon>Dikarya</taxon>
        <taxon>Basidiomycota</taxon>
        <taxon>Agaricomycotina</taxon>
        <taxon>Agaricomycetes</taxon>
        <taxon>Agaricomycetidae</taxon>
        <taxon>Agaricales</taxon>
        <taxon>Marasmiineae</taxon>
        <taxon>Omphalotaceae</taxon>
        <taxon>Collybiopsis</taxon>
        <taxon>Collybiopsis luxurians</taxon>
    </lineage>
</organism>
<sequence>MASTEPEHPMGFDEIFKNAMRSIEDAEASLNEAEPVIKKAQESKEGRNKLVSRASSVVNTLLEPAARVADVLKFIGTFYHPCLEAGNALQAIVNIETQRRDSDVRIGVIHLEFVSLLYTC</sequence>
<dbReference type="AlphaFoldDB" id="A0A0D0D2U0"/>
<dbReference type="EMBL" id="KN834764">
    <property type="protein sequence ID" value="KIK63513.1"/>
    <property type="molecule type" value="Genomic_DNA"/>
</dbReference>
<dbReference type="Proteomes" id="UP000053593">
    <property type="component" value="Unassembled WGS sequence"/>
</dbReference>
<proteinExistence type="predicted"/>
<dbReference type="HOGENOM" id="CLU_2049942_0_0_1"/>
<evidence type="ECO:0000313" key="2">
    <source>
        <dbReference type="Proteomes" id="UP000053593"/>
    </source>
</evidence>
<accession>A0A0D0D2U0</accession>
<protein>
    <submittedName>
        <fullName evidence="1">Unplaced genomic scaffold GYMLUscaffold_16, whole genome shotgun sequence</fullName>
    </submittedName>
</protein>